<gene>
    <name evidence="1" type="ORF">C7S16_3963</name>
</gene>
<evidence type="ECO:0000313" key="2">
    <source>
        <dbReference type="Proteomes" id="UP001272137"/>
    </source>
</evidence>
<evidence type="ECO:0000313" key="1">
    <source>
        <dbReference type="EMBL" id="MDW9254740.1"/>
    </source>
</evidence>
<dbReference type="EMBL" id="QXCT01000002">
    <property type="protein sequence ID" value="MDW9254740.1"/>
    <property type="molecule type" value="Genomic_DNA"/>
</dbReference>
<sequence>MTPGIASGAAPRDARNRRAWLGGFNLLPYRARDARRARRRVLGELAAAACAGIAGVALWRIGRTFERARYDAQRALMERQLAAWAPQLKAAEQAARQRDAERERTALAAERAVPRQRTVDLFDTLRQLRYDGVRLRSIRCDGHDALLEASALDSASAERWLRDLDAAQRGWTMEVAGLQAARTSWGREAAGGRSLSFSVRIRWPAGDRGRVASVAARAQAVAREGA</sequence>
<reference evidence="1" key="1">
    <citation type="submission" date="2018-08" db="EMBL/GenBank/DDBJ databases">
        <title>Identification of Burkholderia cepacia strains that express a Burkholderia pseudomallei-like capsular polysaccharide.</title>
        <authorList>
            <person name="Burtnick M.N."/>
            <person name="Vongsouvath M."/>
            <person name="Newton P."/>
            <person name="Wuthiekanun V."/>
            <person name="Limmathurotsakul D."/>
            <person name="Brett P.J."/>
            <person name="Chantratita N."/>
            <person name="Dance D.A."/>
        </authorList>
    </citation>
    <scope>NUCLEOTIDE SEQUENCE</scope>
    <source>
        <strain evidence="1">SBXCC001</strain>
    </source>
</reference>
<dbReference type="KEGG" id="btha:DR62_931"/>
<comment type="caution">
    <text evidence="1">The sequence shown here is derived from an EMBL/GenBank/DDBJ whole genome shotgun (WGS) entry which is preliminary data.</text>
</comment>
<dbReference type="Proteomes" id="UP001272137">
    <property type="component" value="Unassembled WGS sequence"/>
</dbReference>
<dbReference type="RefSeq" id="WP_009906405.1">
    <property type="nucleotide sequence ID" value="NZ_CP008914.2"/>
</dbReference>
<organism evidence="1 2">
    <name type="scientific">Burkholderia thailandensis</name>
    <dbReference type="NCBI Taxonomy" id="57975"/>
    <lineage>
        <taxon>Bacteria</taxon>
        <taxon>Pseudomonadati</taxon>
        <taxon>Pseudomonadota</taxon>
        <taxon>Betaproteobacteria</taxon>
        <taxon>Burkholderiales</taxon>
        <taxon>Burkholderiaceae</taxon>
        <taxon>Burkholderia</taxon>
        <taxon>pseudomallei group</taxon>
    </lineage>
</organism>
<accession>A0AAW9CUU0</accession>
<proteinExistence type="predicted"/>
<dbReference type="AlphaFoldDB" id="A0AAW9CUU0"/>
<name>A0AAW9CUU0_BURTH</name>
<protein>
    <submittedName>
        <fullName evidence="1">Fimbrial assembly protein PilN</fullName>
    </submittedName>
</protein>